<feature type="signal peptide" evidence="1">
    <location>
        <begin position="1"/>
        <end position="25"/>
    </location>
</feature>
<gene>
    <name evidence="2" type="ORF">RZN05_04840</name>
</gene>
<proteinExistence type="predicted"/>
<dbReference type="Proteomes" id="UP001273531">
    <property type="component" value="Unassembled WGS sequence"/>
</dbReference>
<dbReference type="InterPro" id="IPR024291">
    <property type="entry name" value="DUF3829"/>
</dbReference>
<dbReference type="PROSITE" id="PS51257">
    <property type="entry name" value="PROKAR_LIPOPROTEIN"/>
    <property type="match status" value="1"/>
</dbReference>
<feature type="chain" id="PRO_5046904946" evidence="1">
    <location>
        <begin position="26"/>
        <end position="308"/>
    </location>
</feature>
<organism evidence="2 3">
    <name type="scientific">Sphingomonas agrestis</name>
    <dbReference type="NCBI Taxonomy" id="3080540"/>
    <lineage>
        <taxon>Bacteria</taxon>
        <taxon>Pseudomonadati</taxon>
        <taxon>Pseudomonadota</taxon>
        <taxon>Alphaproteobacteria</taxon>
        <taxon>Sphingomonadales</taxon>
        <taxon>Sphingomonadaceae</taxon>
        <taxon>Sphingomonas</taxon>
    </lineage>
</organism>
<evidence type="ECO:0000313" key="2">
    <source>
        <dbReference type="EMBL" id="MDV3456300.1"/>
    </source>
</evidence>
<evidence type="ECO:0000313" key="3">
    <source>
        <dbReference type="Proteomes" id="UP001273531"/>
    </source>
</evidence>
<reference evidence="2 3" key="1">
    <citation type="submission" date="2023-10" db="EMBL/GenBank/DDBJ databases">
        <title>Sphingomonas sp. HF-S4 16S ribosomal RNA gene Genome sequencing and assembly.</title>
        <authorList>
            <person name="Lee H."/>
        </authorList>
    </citation>
    <scope>NUCLEOTIDE SEQUENCE [LARGE SCALE GENOMIC DNA]</scope>
    <source>
        <strain evidence="2 3">HF-S4</strain>
    </source>
</reference>
<evidence type="ECO:0000256" key="1">
    <source>
        <dbReference type="SAM" id="SignalP"/>
    </source>
</evidence>
<keyword evidence="3" id="KW-1185">Reference proteome</keyword>
<dbReference type="RefSeq" id="WP_317225488.1">
    <property type="nucleotide sequence ID" value="NZ_JAWJEJ010000001.1"/>
</dbReference>
<name>A0ABU3Y4H5_9SPHN</name>
<sequence>MRVLSLGQGVALAGLVLLTACGGGAGGGGNDAVAVAASPDAAAKVSAYTEAYNALIDTFGLPRTADEYKEERIATRSPSDNISISKGWIDTAQGKLKAARALPGSVGVLDTKAEALDTALTKLMARLGPLHDYYNTKAYREDALKRGKAEDAQMTAEFDAALKAMEDFDATLVQQRRAGAEAELAKLKADGNMVDYYNKAMLVQAEDLVQLFGKPEDLKDPAVFAKGDTILASLEKSLAEQKKAVTEGKAKATEPLEKSRLGVSEIVADMLGSMIGHYRQLKQSHSASDAQSMVDSYNRAVGSANRNI</sequence>
<dbReference type="EMBL" id="JAWJEJ010000001">
    <property type="protein sequence ID" value="MDV3456300.1"/>
    <property type="molecule type" value="Genomic_DNA"/>
</dbReference>
<keyword evidence="1" id="KW-0732">Signal</keyword>
<dbReference type="Pfam" id="PF12889">
    <property type="entry name" value="DUF3829"/>
    <property type="match status" value="1"/>
</dbReference>
<comment type="caution">
    <text evidence="2">The sequence shown here is derived from an EMBL/GenBank/DDBJ whole genome shotgun (WGS) entry which is preliminary data.</text>
</comment>
<accession>A0ABU3Y4H5</accession>
<protein>
    <submittedName>
        <fullName evidence="2">DUF3829 domain-containing protein</fullName>
    </submittedName>
</protein>